<evidence type="ECO:0000313" key="13">
    <source>
        <dbReference type="Proteomes" id="UP001298753"/>
    </source>
</evidence>
<keyword evidence="7" id="KW-0902">Two-component regulatory system</keyword>
<dbReference type="InterPro" id="IPR005467">
    <property type="entry name" value="His_kinase_dom"/>
</dbReference>
<evidence type="ECO:0000256" key="1">
    <source>
        <dbReference type="ARBA" id="ARBA00000085"/>
    </source>
</evidence>
<dbReference type="Pfam" id="PF02518">
    <property type="entry name" value="HATPase_c"/>
    <property type="match status" value="1"/>
</dbReference>
<dbReference type="AlphaFoldDB" id="A0AAW4W2H3"/>
<evidence type="ECO:0000256" key="7">
    <source>
        <dbReference type="ARBA" id="ARBA00023012"/>
    </source>
</evidence>
<protein>
    <recommendedName>
        <fullName evidence="3">histidine kinase</fullName>
        <ecNumber evidence="3">2.7.13.3</ecNumber>
    </recommendedName>
</protein>
<keyword evidence="5" id="KW-0808">Transferase</keyword>
<evidence type="ECO:0000256" key="6">
    <source>
        <dbReference type="ARBA" id="ARBA00022777"/>
    </source>
</evidence>
<organism evidence="12 13">
    <name type="scientific">Agathobaculum butyriciproducens</name>
    <dbReference type="NCBI Taxonomy" id="1628085"/>
    <lineage>
        <taxon>Bacteria</taxon>
        <taxon>Bacillati</taxon>
        <taxon>Bacillota</taxon>
        <taxon>Clostridia</taxon>
        <taxon>Eubacteriales</taxon>
        <taxon>Butyricicoccaceae</taxon>
        <taxon>Agathobaculum</taxon>
    </lineage>
</organism>
<dbReference type="SMART" id="SM00304">
    <property type="entry name" value="HAMP"/>
    <property type="match status" value="1"/>
</dbReference>
<proteinExistence type="predicted"/>
<feature type="domain" description="Histidine kinase" evidence="10">
    <location>
        <begin position="252"/>
        <end position="485"/>
    </location>
</feature>
<evidence type="ECO:0000256" key="8">
    <source>
        <dbReference type="SAM" id="Coils"/>
    </source>
</evidence>
<feature type="transmembrane region" description="Helical" evidence="9">
    <location>
        <begin position="13"/>
        <end position="36"/>
    </location>
</feature>
<dbReference type="Proteomes" id="UP001298753">
    <property type="component" value="Unassembled WGS sequence"/>
</dbReference>
<dbReference type="PROSITE" id="PS50109">
    <property type="entry name" value="HIS_KIN"/>
    <property type="match status" value="1"/>
</dbReference>
<evidence type="ECO:0000256" key="2">
    <source>
        <dbReference type="ARBA" id="ARBA00004370"/>
    </source>
</evidence>
<dbReference type="EMBL" id="JAJEPX010000008">
    <property type="protein sequence ID" value="MCC2176348.1"/>
    <property type="molecule type" value="Genomic_DNA"/>
</dbReference>
<dbReference type="GeneID" id="98660421"/>
<keyword evidence="9" id="KW-0472">Membrane</keyword>
<evidence type="ECO:0000259" key="10">
    <source>
        <dbReference type="PROSITE" id="PS50109"/>
    </source>
</evidence>
<dbReference type="EC" id="2.7.13.3" evidence="3"/>
<dbReference type="PROSITE" id="PS50885">
    <property type="entry name" value="HAMP"/>
    <property type="match status" value="1"/>
</dbReference>
<accession>A0AAW4W2H3</accession>
<dbReference type="CDD" id="cd06225">
    <property type="entry name" value="HAMP"/>
    <property type="match status" value="1"/>
</dbReference>
<gene>
    <name evidence="12" type="ORF">LKD22_04265</name>
</gene>
<keyword evidence="9" id="KW-0812">Transmembrane</keyword>
<evidence type="ECO:0000256" key="4">
    <source>
        <dbReference type="ARBA" id="ARBA00022553"/>
    </source>
</evidence>
<dbReference type="InterPro" id="IPR050640">
    <property type="entry name" value="Bact_2-comp_sensor_kinase"/>
</dbReference>
<dbReference type="GO" id="GO:0000155">
    <property type="term" value="F:phosphorelay sensor kinase activity"/>
    <property type="evidence" value="ECO:0007669"/>
    <property type="project" value="InterPro"/>
</dbReference>
<dbReference type="RefSeq" id="WP_227600324.1">
    <property type="nucleotide sequence ID" value="NZ_JAJEPX010000008.1"/>
</dbReference>
<dbReference type="SUPFAM" id="SSF55874">
    <property type="entry name" value="ATPase domain of HSP90 chaperone/DNA topoisomerase II/histidine kinase"/>
    <property type="match status" value="1"/>
</dbReference>
<dbReference type="Pfam" id="PF06580">
    <property type="entry name" value="His_kinase"/>
    <property type="match status" value="1"/>
</dbReference>
<reference evidence="12 13" key="1">
    <citation type="submission" date="2021-10" db="EMBL/GenBank/DDBJ databases">
        <title>Anaerobic single-cell dispensing facilitates the cultivation of human gut bacteria.</title>
        <authorList>
            <person name="Afrizal A."/>
        </authorList>
    </citation>
    <scope>NUCLEOTIDE SEQUENCE [LARGE SCALE GENOMIC DNA]</scope>
    <source>
        <strain evidence="12 13">CLA-AA-H270</strain>
    </source>
</reference>
<dbReference type="GO" id="GO:0016020">
    <property type="term" value="C:membrane"/>
    <property type="evidence" value="ECO:0007669"/>
    <property type="project" value="UniProtKB-SubCell"/>
</dbReference>
<keyword evidence="6 12" id="KW-0418">Kinase</keyword>
<dbReference type="InterPro" id="IPR003660">
    <property type="entry name" value="HAMP_dom"/>
</dbReference>
<feature type="transmembrane region" description="Helical" evidence="9">
    <location>
        <begin position="188"/>
        <end position="208"/>
    </location>
</feature>
<dbReference type="PANTHER" id="PTHR34220:SF7">
    <property type="entry name" value="SENSOR HISTIDINE KINASE YPDA"/>
    <property type="match status" value="1"/>
</dbReference>
<dbReference type="Gene3D" id="6.10.340.10">
    <property type="match status" value="1"/>
</dbReference>
<comment type="caution">
    <text evidence="12">The sequence shown here is derived from an EMBL/GenBank/DDBJ whole genome shotgun (WGS) entry which is preliminary data.</text>
</comment>
<comment type="catalytic activity">
    <reaction evidence="1">
        <text>ATP + protein L-histidine = ADP + protein N-phospho-L-histidine.</text>
        <dbReference type="EC" id="2.7.13.3"/>
    </reaction>
</comment>
<feature type="coiled-coil region" evidence="8">
    <location>
        <begin position="267"/>
        <end position="294"/>
    </location>
</feature>
<evidence type="ECO:0000256" key="9">
    <source>
        <dbReference type="SAM" id="Phobius"/>
    </source>
</evidence>
<sequence length="490" mass="54922">MHGVRQWWVRLSILHKAIVLSCAFVIPILLVVGLLMNDFYDYREKSDDILSEYARCTDYMNAMEQENALLGELTFAAPESDTIDKYADAVQDTASAWERLRSAETDGSTQSEVLKQVIDRTMKSYRVRQETFIAQLHDGTFDAANYEALRTQGSYLTQYTDQLTAAFLMEGREGYLVLGQRGTSQNMVFTIVAAIGSVLFAGAMLYYARSLLLPVQQMSRGARRVADGEYDIEDFNFARSDEIGMLADSFNHLKHQIARTIHALESEAQLEKSLRQQESEAARLRQLIEQSRFAQLQSQINPHFLFNTLQSVANMAGIEQATVTGDMVVRLANFFRYTLDHDDSVVTLDRELALLRDYISLQELRFGERISFEMNCDSRCAACELPKFTLQPIVENSIVHGMRSRSAGGRIRIVAESTPNGCRIQITDNGGGFSRSKMKQNTAEGHRSIGLQNIAGRIALSGGSFRIVSCPGLGTTARIILPMKGEEHIC</sequence>
<dbReference type="Gene3D" id="3.30.565.10">
    <property type="entry name" value="Histidine kinase-like ATPase, C-terminal domain"/>
    <property type="match status" value="1"/>
</dbReference>
<dbReference type="InterPro" id="IPR003594">
    <property type="entry name" value="HATPase_dom"/>
</dbReference>
<keyword evidence="13" id="KW-1185">Reference proteome</keyword>
<keyword evidence="4" id="KW-0597">Phosphoprotein</keyword>
<keyword evidence="9" id="KW-1133">Transmembrane helix</keyword>
<dbReference type="SUPFAM" id="SSF158472">
    <property type="entry name" value="HAMP domain-like"/>
    <property type="match status" value="1"/>
</dbReference>
<keyword evidence="8" id="KW-0175">Coiled coil</keyword>
<dbReference type="InterPro" id="IPR036890">
    <property type="entry name" value="HATPase_C_sf"/>
</dbReference>
<dbReference type="PANTHER" id="PTHR34220">
    <property type="entry name" value="SENSOR HISTIDINE KINASE YPDA"/>
    <property type="match status" value="1"/>
</dbReference>
<name>A0AAW4W2H3_9FIRM</name>
<feature type="domain" description="HAMP" evidence="11">
    <location>
        <begin position="209"/>
        <end position="262"/>
    </location>
</feature>
<dbReference type="SMART" id="SM00387">
    <property type="entry name" value="HATPase_c"/>
    <property type="match status" value="1"/>
</dbReference>
<evidence type="ECO:0000259" key="11">
    <source>
        <dbReference type="PROSITE" id="PS50885"/>
    </source>
</evidence>
<dbReference type="InterPro" id="IPR010559">
    <property type="entry name" value="Sig_transdc_His_kin_internal"/>
</dbReference>
<evidence type="ECO:0000256" key="5">
    <source>
        <dbReference type="ARBA" id="ARBA00022679"/>
    </source>
</evidence>
<evidence type="ECO:0000313" key="12">
    <source>
        <dbReference type="EMBL" id="MCC2176348.1"/>
    </source>
</evidence>
<dbReference type="Pfam" id="PF00672">
    <property type="entry name" value="HAMP"/>
    <property type="match status" value="1"/>
</dbReference>
<comment type="subcellular location">
    <subcellularLocation>
        <location evidence="2">Membrane</location>
    </subcellularLocation>
</comment>
<evidence type="ECO:0000256" key="3">
    <source>
        <dbReference type="ARBA" id="ARBA00012438"/>
    </source>
</evidence>